<accession>A0A1H8FNW6</accession>
<evidence type="ECO:0000313" key="3">
    <source>
        <dbReference type="Proteomes" id="UP000199512"/>
    </source>
</evidence>
<keyword evidence="3" id="KW-1185">Reference proteome</keyword>
<evidence type="ECO:0000313" key="2">
    <source>
        <dbReference type="EMBL" id="SEN33184.1"/>
    </source>
</evidence>
<feature type="domain" description="DUF2344" evidence="1">
    <location>
        <begin position="7"/>
        <end position="195"/>
    </location>
</feature>
<name>A0A1H8FNW6_9FIRM</name>
<sequence length="235" mass="27098">MLMSKIMRIKFVKNEDMIYISHLDVQRLLQRAFRRADVELSFSQGFNPHPKMSYGNALALGVESFGEYVDIEIENEDIDCKELMERINKQLPDGMQFIKCIELQGGEKALASNIIYGDYVFIIPNKLNLKEELVSSKLEEMMDSESIITTKRNKKKKIVEIDIRPLIKTLSLIDANEDEIKISSVLATGSKQNLNTNVFIPMLLEYLEIEMDSLDVDIVRNDLYFEEDGKMITPF</sequence>
<organism evidence="2 3">
    <name type="scientific">Peptostreptococcus russellii</name>
    <dbReference type="NCBI Taxonomy" id="215200"/>
    <lineage>
        <taxon>Bacteria</taxon>
        <taxon>Bacillati</taxon>
        <taxon>Bacillota</taxon>
        <taxon>Clostridia</taxon>
        <taxon>Peptostreptococcales</taxon>
        <taxon>Peptostreptococcaceae</taxon>
        <taxon>Peptostreptococcus</taxon>
    </lineage>
</organism>
<reference evidence="2 3" key="1">
    <citation type="submission" date="2016-10" db="EMBL/GenBank/DDBJ databases">
        <authorList>
            <person name="de Groot N.N."/>
        </authorList>
    </citation>
    <scope>NUCLEOTIDE SEQUENCE [LARGE SCALE GENOMIC DNA]</scope>
    <source>
        <strain evidence="2 3">Calf135</strain>
    </source>
</reference>
<dbReference type="InterPro" id="IPR018768">
    <property type="entry name" value="DUF2344"/>
</dbReference>
<dbReference type="AlphaFoldDB" id="A0A1H8FNW6"/>
<dbReference type="STRING" id="215200.SAMN05216454_102186"/>
<dbReference type="EMBL" id="FODF01000002">
    <property type="protein sequence ID" value="SEN33184.1"/>
    <property type="molecule type" value="Genomic_DNA"/>
</dbReference>
<evidence type="ECO:0000259" key="1">
    <source>
        <dbReference type="Pfam" id="PF10105"/>
    </source>
</evidence>
<proteinExistence type="predicted"/>
<gene>
    <name evidence="2" type="ORF">SAMN05216454_102186</name>
</gene>
<dbReference type="NCBIfam" id="TIGR03936">
    <property type="entry name" value="sam_1_link_chp"/>
    <property type="match status" value="1"/>
</dbReference>
<dbReference type="Pfam" id="PF10105">
    <property type="entry name" value="DUF2344"/>
    <property type="match status" value="1"/>
</dbReference>
<protein>
    <submittedName>
        <fullName evidence="2">Radical SAM-linked protein</fullName>
    </submittedName>
</protein>
<dbReference type="Proteomes" id="UP000199512">
    <property type="component" value="Unassembled WGS sequence"/>
</dbReference>